<keyword evidence="9" id="KW-1185">Reference proteome</keyword>
<feature type="transmembrane region" description="Helical" evidence="6">
    <location>
        <begin position="525"/>
        <end position="545"/>
    </location>
</feature>
<evidence type="ECO:0000259" key="7">
    <source>
        <dbReference type="PROSITE" id="PS50011"/>
    </source>
</evidence>
<dbReference type="PROSITE" id="PS50011">
    <property type="entry name" value="PROTEIN_KINASE_DOM"/>
    <property type="match status" value="1"/>
</dbReference>
<dbReference type="GO" id="GO:0005524">
    <property type="term" value="F:ATP binding"/>
    <property type="evidence" value="ECO:0007669"/>
    <property type="project" value="UniProtKB-UniRule"/>
</dbReference>
<feature type="binding site" evidence="5">
    <location>
        <position position="180"/>
    </location>
    <ligand>
        <name>ATP</name>
        <dbReference type="ChEBI" id="CHEBI:30616"/>
    </ligand>
</feature>
<dbReference type="InterPro" id="IPR000719">
    <property type="entry name" value="Prot_kinase_dom"/>
</dbReference>
<keyword evidence="8" id="KW-0723">Serine/threonine-protein kinase</keyword>
<dbReference type="Pfam" id="PF00069">
    <property type="entry name" value="Pkinase"/>
    <property type="match status" value="1"/>
</dbReference>
<feature type="transmembrane region" description="Helical" evidence="6">
    <location>
        <begin position="608"/>
        <end position="635"/>
    </location>
</feature>
<keyword evidence="4 5" id="KW-0067">ATP-binding</keyword>
<proteinExistence type="predicted"/>
<dbReference type="GO" id="GO:0004674">
    <property type="term" value="F:protein serine/threonine kinase activity"/>
    <property type="evidence" value="ECO:0007669"/>
    <property type="project" value="UniProtKB-KW"/>
</dbReference>
<accession>D2QXX7</accession>
<dbReference type="STRING" id="530564.Psta_3390"/>
<dbReference type="AlphaFoldDB" id="D2QXX7"/>
<dbReference type="InterPro" id="IPR011009">
    <property type="entry name" value="Kinase-like_dom_sf"/>
</dbReference>
<dbReference type="OrthoDB" id="6111975at2"/>
<dbReference type="InterPro" id="IPR008271">
    <property type="entry name" value="Ser/Thr_kinase_AS"/>
</dbReference>
<evidence type="ECO:0000256" key="3">
    <source>
        <dbReference type="ARBA" id="ARBA00022777"/>
    </source>
</evidence>
<evidence type="ECO:0000313" key="9">
    <source>
        <dbReference type="Proteomes" id="UP000001887"/>
    </source>
</evidence>
<feature type="transmembrane region" description="Helical" evidence="6">
    <location>
        <begin position="665"/>
        <end position="685"/>
    </location>
</feature>
<dbReference type="HOGENOM" id="CLU_012667_0_0_0"/>
<evidence type="ECO:0000256" key="4">
    <source>
        <dbReference type="ARBA" id="ARBA00022840"/>
    </source>
</evidence>
<name>D2QXX7_PIRSD</name>
<dbReference type="SMART" id="SM00220">
    <property type="entry name" value="S_TKc"/>
    <property type="match status" value="1"/>
</dbReference>
<dbReference type="PANTHER" id="PTHR43289">
    <property type="entry name" value="MITOGEN-ACTIVATED PROTEIN KINASE KINASE KINASE 20-RELATED"/>
    <property type="match status" value="1"/>
</dbReference>
<evidence type="ECO:0000256" key="5">
    <source>
        <dbReference type="PROSITE-ProRule" id="PRU10141"/>
    </source>
</evidence>
<dbReference type="PANTHER" id="PTHR43289:SF34">
    <property type="entry name" value="SERINE_THREONINE-PROTEIN KINASE YBDM-RELATED"/>
    <property type="match status" value="1"/>
</dbReference>
<keyword evidence="6" id="KW-0812">Transmembrane</keyword>
<reference evidence="8 9" key="1">
    <citation type="journal article" date="2009" name="Stand. Genomic Sci.">
        <title>Complete genome sequence of Pirellula staleyi type strain (ATCC 27377).</title>
        <authorList>
            <person name="Clum A."/>
            <person name="Tindall B.J."/>
            <person name="Sikorski J."/>
            <person name="Ivanova N."/>
            <person name="Mavrommatis K."/>
            <person name="Lucas S."/>
            <person name="Glavina del Rio T."/>
            <person name="Nolan M."/>
            <person name="Chen F."/>
            <person name="Tice H."/>
            <person name="Pitluck S."/>
            <person name="Cheng J.F."/>
            <person name="Chertkov O."/>
            <person name="Brettin T."/>
            <person name="Han C."/>
            <person name="Detter J.C."/>
            <person name="Kuske C."/>
            <person name="Bruce D."/>
            <person name="Goodwin L."/>
            <person name="Ovchinikova G."/>
            <person name="Pati A."/>
            <person name="Mikhailova N."/>
            <person name="Chen A."/>
            <person name="Palaniappan K."/>
            <person name="Land M."/>
            <person name="Hauser L."/>
            <person name="Chang Y.J."/>
            <person name="Jeffries C.D."/>
            <person name="Chain P."/>
            <person name="Rohde M."/>
            <person name="Goker M."/>
            <person name="Bristow J."/>
            <person name="Eisen J.A."/>
            <person name="Markowitz V."/>
            <person name="Hugenholtz P."/>
            <person name="Kyrpides N.C."/>
            <person name="Klenk H.P."/>
            <person name="Lapidus A."/>
        </authorList>
    </citation>
    <scope>NUCLEOTIDE SEQUENCE [LARGE SCALE GENOMIC DNA]</scope>
    <source>
        <strain evidence="9">ATCC 27377 / DSM 6068 / ICPB 4128</strain>
    </source>
</reference>
<dbReference type="InterPro" id="IPR017441">
    <property type="entry name" value="Protein_kinase_ATP_BS"/>
</dbReference>
<keyword evidence="1" id="KW-0808">Transferase</keyword>
<feature type="transmembrane region" description="Helical" evidence="6">
    <location>
        <begin position="691"/>
        <end position="709"/>
    </location>
</feature>
<dbReference type="Gene3D" id="1.10.510.10">
    <property type="entry name" value="Transferase(Phosphotransferase) domain 1"/>
    <property type="match status" value="2"/>
</dbReference>
<dbReference type="EMBL" id="CP001848">
    <property type="protein sequence ID" value="ADB18054.1"/>
    <property type="molecule type" value="Genomic_DNA"/>
</dbReference>
<dbReference type="PROSITE" id="PS00107">
    <property type="entry name" value="PROTEIN_KINASE_ATP"/>
    <property type="match status" value="1"/>
</dbReference>
<keyword evidence="6" id="KW-1133">Transmembrane helix</keyword>
<keyword evidence="2 5" id="KW-0547">Nucleotide-binding</keyword>
<evidence type="ECO:0000256" key="1">
    <source>
        <dbReference type="ARBA" id="ARBA00022679"/>
    </source>
</evidence>
<protein>
    <submittedName>
        <fullName evidence="8">Serine/threonine protein kinase</fullName>
    </submittedName>
</protein>
<evidence type="ECO:0000256" key="6">
    <source>
        <dbReference type="SAM" id="Phobius"/>
    </source>
</evidence>
<dbReference type="eggNOG" id="COG0515">
    <property type="taxonomic scope" value="Bacteria"/>
</dbReference>
<dbReference type="CDD" id="cd14014">
    <property type="entry name" value="STKc_PknB_like"/>
    <property type="match status" value="1"/>
</dbReference>
<organism evidence="8 9">
    <name type="scientific">Pirellula staleyi (strain ATCC 27377 / DSM 6068 / ICPB 4128)</name>
    <name type="common">Pirella staleyi</name>
    <dbReference type="NCBI Taxonomy" id="530564"/>
    <lineage>
        <taxon>Bacteria</taxon>
        <taxon>Pseudomonadati</taxon>
        <taxon>Planctomycetota</taxon>
        <taxon>Planctomycetia</taxon>
        <taxon>Pirellulales</taxon>
        <taxon>Pirellulaceae</taxon>
        <taxon>Pirellula</taxon>
    </lineage>
</organism>
<feature type="transmembrane region" description="Helical" evidence="6">
    <location>
        <begin position="572"/>
        <end position="596"/>
    </location>
</feature>
<dbReference type="Proteomes" id="UP000001887">
    <property type="component" value="Chromosome"/>
</dbReference>
<keyword evidence="3 8" id="KW-0418">Kinase</keyword>
<gene>
    <name evidence="8" type="ordered locus">Psta_3390</name>
</gene>
<dbReference type="SUPFAM" id="SSF56112">
    <property type="entry name" value="Protein kinase-like (PK-like)"/>
    <property type="match status" value="1"/>
</dbReference>
<feature type="domain" description="Protein kinase" evidence="7">
    <location>
        <begin position="151"/>
        <end position="457"/>
    </location>
</feature>
<evidence type="ECO:0000313" key="8">
    <source>
        <dbReference type="EMBL" id="ADB18054.1"/>
    </source>
</evidence>
<sequence>MSTTAATQAWDELAQRLDRFVEAWEVGPPSIADFLPNEPLTLRKLVLTELIKVDLELRAGNGALLLLENYAEAFPELLENGEPPCDLIYEEYHVRRNQQTNVTAGEYYERFPKSAPALRRLLGAQPTSMTTAMFPARRMEGFVAGQRLDDFELLVELGKGAFGCVFLARQLSMQRLVALKISADKGSEPQTLAQLDHPNIVRVFDQRLLAERKLRLLYMQYAPGGTLHEVLDRVRTLPDHSRSGGLLVAAVSESLARGGLLTGEESSWKRRVSKQSWAETICRIGSQLAQALDYAHKQGVLHRDVKPANVLLSADAVPKLADFNISFSSQLDGATPAAYFGGSLAYMSPEQLEACNPVHERSPAELDGRSDLYSLAVMLWELLYGERPFRDSHLQSGWTATLEDMTNIRRQAPPKRPEHLTTVDPLKQRIERVLTRALDADPNNRPADGNAFARDLLLCLNPRAWDMLHELGSGWRSFIRHRPMISLILVNFPPFAIFGAFNFFFNRHAVIVPNPELVPAFDRVSVILNTFFFPLGLILGTYFSWRVASAVKLVATGQTVSDEFSLQARRRALWLGHVIAWIGSVEWIVAGFAFPLGIHFLSGKYPPYVHFILSQTTCGLVSAGLPFLATSWLAIRVFYPTLLGPHPPDISDQRQLARLAKHSNISLLTAGVVPLLGLFMVAFWVKSEPVYSGLFIGASVLALLAAYLIHQQIRSDLAALSVATRPIDSDGASTDTVEGF</sequence>
<feature type="transmembrane region" description="Helical" evidence="6">
    <location>
        <begin position="485"/>
        <end position="505"/>
    </location>
</feature>
<evidence type="ECO:0000256" key="2">
    <source>
        <dbReference type="ARBA" id="ARBA00022741"/>
    </source>
</evidence>
<dbReference type="PROSITE" id="PS00108">
    <property type="entry name" value="PROTEIN_KINASE_ST"/>
    <property type="match status" value="1"/>
</dbReference>
<keyword evidence="6" id="KW-0472">Membrane</keyword>
<dbReference type="KEGG" id="psl:Psta_3390"/>